<feature type="region of interest" description="Disordered" evidence="1">
    <location>
        <begin position="19"/>
        <end position="47"/>
    </location>
</feature>
<evidence type="ECO:0000313" key="3">
    <source>
        <dbReference type="Proteomes" id="UP001203297"/>
    </source>
</evidence>
<feature type="region of interest" description="Disordered" evidence="1">
    <location>
        <begin position="122"/>
        <end position="153"/>
    </location>
</feature>
<evidence type="ECO:0000256" key="1">
    <source>
        <dbReference type="SAM" id="MobiDB-lite"/>
    </source>
</evidence>
<proteinExistence type="predicted"/>
<comment type="caution">
    <text evidence="2">The sequence shown here is derived from an EMBL/GenBank/DDBJ whole genome shotgun (WGS) entry which is preliminary data.</text>
</comment>
<gene>
    <name evidence="2" type="ORF">B0F90DRAFT_1327175</name>
</gene>
<dbReference type="AlphaFoldDB" id="A0AAD4M835"/>
<sequence length="153" mass="16973">MVYDCNDKYSIELGHEELTVSHSASSHSSRERRERKQIKCPLGIRPGSGRCFRSMEDAMSPPGRASRQTIKIQPYYKKGRKDKKGLRTLPVGCTSGFRLGGIKSSLAFPDVGMHKRSFGVSRMRSKGSANRAYKDSRDGDSVSGWGTVEAADR</sequence>
<protein>
    <submittedName>
        <fullName evidence="2">Uncharacterized protein</fullName>
    </submittedName>
</protein>
<keyword evidence="3" id="KW-1185">Reference proteome</keyword>
<evidence type="ECO:0000313" key="2">
    <source>
        <dbReference type="EMBL" id="KAI0303802.1"/>
    </source>
</evidence>
<accession>A0AAD4M835</accession>
<dbReference type="EMBL" id="WTXG01000008">
    <property type="protein sequence ID" value="KAI0303802.1"/>
    <property type="molecule type" value="Genomic_DNA"/>
</dbReference>
<name>A0AAD4M835_9AGAM</name>
<reference evidence="2" key="1">
    <citation type="journal article" date="2022" name="New Phytol.">
        <title>Evolutionary transition to the ectomycorrhizal habit in the genomes of a hyperdiverse lineage of mushroom-forming fungi.</title>
        <authorList>
            <person name="Looney B."/>
            <person name="Miyauchi S."/>
            <person name="Morin E."/>
            <person name="Drula E."/>
            <person name="Courty P.E."/>
            <person name="Kohler A."/>
            <person name="Kuo A."/>
            <person name="LaButti K."/>
            <person name="Pangilinan J."/>
            <person name="Lipzen A."/>
            <person name="Riley R."/>
            <person name="Andreopoulos W."/>
            <person name="He G."/>
            <person name="Johnson J."/>
            <person name="Nolan M."/>
            <person name="Tritt A."/>
            <person name="Barry K.W."/>
            <person name="Grigoriev I.V."/>
            <person name="Nagy L.G."/>
            <person name="Hibbett D."/>
            <person name="Henrissat B."/>
            <person name="Matheny P.B."/>
            <person name="Labbe J."/>
            <person name="Martin F.M."/>
        </authorList>
    </citation>
    <scope>NUCLEOTIDE SEQUENCE</scope>
    <source>
        <strain evidence="2">BPL690</strain>
    </source>
</reference>
<dbReference type="Proteomes" id="UP001203297">
    <property type="component" value="Unassembled WGS sequence"/>
</dbReference>
<organism evidence="2 3">
    <name type="scientific">Multifurca ochricompacta</name>
    <dbReference type="NCBI Taxonomy" id="376703"/>
    <lineage>
        <taxon>Eukaryota</taxon>
        <taxon>Fungi</taxon>
        <taxon>Dikarya</taxon>
        <taxon>Basidiomycota</taxon>
        <taxon>Agaricomycotina</taxon>
        <taxon>Agaricomycetes</taxon>
        <taxon>Russulales</taxon>
        <taxon>Russulaceae</taxon>
        <taxon>Multifurca</taxon>
    </lineage>
</organism>